<dbReference type="GO" id="GO:0005737">
    <property type="term" value="C:cytoplasm"/>
    <property type="evidence" value="ECO:0007669"/>
    <property type="project" value="UniProtKB-ARBA"/>
</dbReference>
<feature type="domain" description="Tudor" evidence="1">
    <location>
        <begin position="551"/>
        <end position="609"/>
    </location>
</feature>
<dbReference type="Gene3D" id="2.30.30.140">
    <property type="match status" value="7"/>
</dbReference>
<dbReference type="PROSITE" id="PS50304">
    <property type="entry name" value="TUDOR"/>
    <property type="match status" value="6"/>
</dbReference>
<dbReference type="Gene3D" id="2.40.50.90">
    <property type="match status" value="5"/>
</dbReference>
<dbReference type="eggNOG" id="KOG2039">
    <property type="taxonomic scope" value="Eukaryota"/>
</dbReference>
<dbReference type="KEGG" id="dpx:DAPPUDRAFT_312582"/>
<dbReference type="PANTHER" id="PTHR22948">
    <property type="entry name" value="TUDOR DOMAIN CONTAINING PROTEIN"/>
    <property type="match status" value="1"/>
</dbReference>
<evidence type="ECO:0000259" key="1">
    <source>
        <dbReference type="PROSITE" id="PS50304"/>
    </source>
</evidence>
<dbReference type="OrthoDB" id="6341445at2759"/>
<feature type="domain" description="Tudor" evidence="1">
    <location>
        <begin position="1573"/>
        <end position="1632"/>
    </location>
</feature>
<dbReference type="PANTHER" id="PTHR22948:SF72">
    <property type="entry name" value="TUDOR DOMAIN-CONTAINING PROTEIN"/>
    <property type="match status" value="1"/>
</dbReference>
<dbReference type="InterPro" id="IPR002999">
    <property type="entry name" value="Tudor"/>
</dbReference>
<dbReference type="SMART" id="SM00333">
    <property type="entry name" value="TUDOR"/>
    <property type="match status" value="7"/>
</dbReference>
<feature type="domain" description="Tudor" evidence="1">
    <location>
        <begin position="324"/>
        <end position="387"/>
    </location>
</feature>
<gene>
    <name evidence="2" type="ORF">DAPPUDRAFT_312582</name>
</gene>
<dbReference type="InterPro" id="IPR050621">
    <property type="entry name" value="Tudor_domain_containing"/>
</dbReference>
<dbReference type="InParanoid" id="E9FZJ4"/>
<dbReference type="FunCoup" id="E9FZJ4">
    <property type="interactions" value="174"/>
</dbReference>
<dbReference type="CDD" id="cd20379">
    <property type="entry name" value="Tudor_dTUD-like"/>
    <property type="match status" value="2"/>
</dbReference>
<name>E9FZJ4_DAPPU</name>
<dbReference type="HOGENOM" id="CLU_240968_0_0_1"/>
<feature type="domain" description="Tudor" evidence="1">
    <location>
        <begin position="933"/>
        <end position="992"/>
    </location>
</feature>
<dbReference type="EMBL" id="GL732528">
    <property type="protein sequence ID" value="EFX87066.1"/>
    <property type="molecule type" value="Genomic_DNA"/>
</dbReference>
<dbReference type="Pfam" id="PF00567">
    <property type="entry name" value="TUDOR"/>
    <property type="match status" value="7"/>
</dbReference>
<protein>
    <recommendedName>
        <fullName evidence="1">Tudor domain-containing protein</fullName>
    </recommendedName>
</protein>
<reference evidence="2 3" key="1">
    <citation type="journal article" date="2011" name="Science">
        <title>The ecoresponsive genome of Daphnia pulex.</title>
        <authorList>
            <person name="Colbourne J.K."/>
            <person name="Pfrender M.E."/>
            <person name="Gilbert D."/>
            <person name="Thomas W.K."/>
            <person name="Tucker A."/>
            <person name="Oakley T.H."/>
            <person name="Tokishita S."/>
            <person name="Aerts A."/>
            <person name="Arnold G.J."/>
            <person name="Basu M.K."/>
            <person name="Bauer D.J."/>
            <person name="Caceres C.E."/>
            <person name="Carmel L."/>
            <person name="Casola C."/>
            <person name="Choi J.H."/>
            <person name="Detter J.C."/>
            <person name="Dong Q."/>
            <person name="Dusheyko S."/>
            <person name="Eads B.D."/>
            <person name="Frohlich T."/>
            <person name="Geiler-Samerotte K.A."/>
            <person name="Gerlach D."/>
            <person name="Hatcher P."/>
            <person name="Jogdeo S."/>
            <person name="Krijgsveld J."/>
            <person name="Kriventseva E.V."/>
            <person name="Kultz D."/>
            <person name="Laforsch C."/>
            <person name="Lindquist E."/>
            <person name="Lopez J."/>
            <person name="Manak J.R."/>
            <person name="Muller J."/>
            <person name="Pangilinan J."/>
            <person name="Patwardhan R.P."/>
            <person name="Pitluck S."/>
            <person name="Pritham E.J."/>
            <person name="Rechtsteiner A."/>
            <person name="Rho M."/>
            <person name="Rogozin I.B."/>
            <person name="Sakarya O."/>
            <person name="Salamov A."/>
            <person name="Schaack S."/>
            <person name="Shapiro H."/>
            <person name="Shiga Y."/>
            <person name="Skalitzky C."/>
            <person name="Smith Z."/>
            <person name="Souvorov A."/>
            <person name="Sung W."/>
            <person name="Tang Z."/>
            <person name="Tsuchiya D."/>
            <person name="Tu H."/>
            <person name="Vos H."/>
            <person name="Wang M."/>
            <person name="Wolf Y.I."/>
            <person name="Yamagata H."/>
            <person name="Yamada T."/>
            <person name="Ye Y."/>
            <person name="Shaw J.R."/>
            <person name="Andrews J."/>
            <person name="Crease T.J."/>
            <person name="Tang H."/>
            <person name="Lucas S.M."/>
            <person name="Robertson H.M."/>
            <person name="Bork P."/>
            <person name="Koonin E.V."/>
            <person name="Zdobnov E.M."/>
            <person name="Grigoriev I.V."/>
            <person name="Lynch M."/>
            <person name="Boore J.L."/>
        </authorList>
    </citation>
    <scope>NUCLEOTIDE SEQUENCE [LARGE SCALE GENOMIC DNA]</scope>
</reference>
<feature type="domain" description="Tudor" evidence="1">
    <location>
        <begin position="1332"/>
        <end position="1390"/>
    </location>
</feature>
<evidence type="ECO:0000313" key="3">
    <source>
        <dbReference type="Proteomes" id="UP000000305"/>
    </source>
</evidence>
<keyword evidence="3" id="KW-1185">Reference proteome</keyword>
<dbReference type="SUPFAM" id="SSF63748">
    <property type="entry name" value="Tudor/PWWP/MBT"/>
    <property type="match status" value="7"/>
</dbReference>
<organism evidence="2 3">
    <name type="scientific">Daphnia pulex</name>
    <name type="common">Water flea</name>
    <dbReference type="NCBI Taxonomy" id="6669"/>
    <lineage>
        <taxon>Eukaryota</taxon>
        <taxon>Metazoa</taxon>
        <taxon>Ecdysozoa</taxon>
        <taxon>Arthropoda</taxon>
        <taxon>Crustacea</taxon>
        <taxon>Branchiopoda</taxon>
        <taxon>Diplostraca</taxon>
        <taxon>Cladocera</taxon>
        <taxon>Anomopoda</taxon>
        <taxon>Daphniidae</taxon>
        <taxon>Daphnia</taxon>
    </lineage>
</organism>
<dbReference type="eggNOG" id="KOG2279">
    <property type="taxonomic scope" value="Eukaryota"/>
</dbReference>
<dbReference type="InterPro" id="IPR035437">
    <property type="entry name" value="SNase_OB-fold_sf"/>
</dbReference>
<feature type="domain" description="Tudor" evidence="1">
    <location>
        <begin position="1129"/>
        <end position="1187"/>
    </location>
</feature>
<sequence>MAAASMLVNVTHIDDSVRGRQGPCVYFWGSTHDRSLYLTMELYLESIRQHLESKVPPMNLSELDSNEMFCVLINHRWHRVTVPELKLNRTGMLEVYCVDSGKTHTVPLIFLRTLDIPGYEAENIRDCPPLASKFILADAVAPFGLGTHTRQWSDLAMTFLKIHVENVIWKAIPMAMYGEHQGVRLFDSNNQLLASALVQQGLGVAAQSYHEALAMCETMEKQPSFMKPAFYSYPVMKLFPAGCTSLSFPLRPNFAIPSAQQNLPDVSTRTYVTNNLPLKERYDVVVTHISEGPFKFFVRMKRETRNLQEIRKHLDSIAPTPFQGTPLGSACIAVSPSDKLFHRGLITGMKDFGTPSCKYSVFFVDIGTQIPIDRALIYDIPDELLVPCLCAYRVSLFGVENISKLDGLNQIFAALVNKESDLQAEVEDDEGQQISLYISGRSICDMLAAIYSNLQDNSPNSSMTSNSTLLLSTVAVPFSVVQMPPLNLAAEESLFVSVAGTSGYFFGQLEEIRLPNSRTGFGLKDLNDMADELKNAYSTQANPPLLYAGSESRLGHHGVVIWEEDGVYYRVRVTKEMENEVEILFIDFGNTIVVPRNTILSPIKSLTRFCHPPYGIHCKLEEGVTLPSQKWKHLIVDRWIKVKIGRCVEGIYSVTFTSDLGNGIIATKIQNALSRPNAVETVNTQKKQTESAVLESVAKILTSIPISDDRLIKSSNNGNFSVTIKNSPCINEKISETTVIETDKRLSQPAFIESDLPRDLLKIDGVSNQDIVETEAKEMLEPEILPQTSEMEPLSKEPEFSSKVIPGPVSTCTTIPQQSSSVGNEIPKVLNQEEKQELTGNLPAVKSDIESATQELQEVNDAPGRLRPLTSHQQQLSYPEQVDVPINQQVEVVYVNNPSSFYLQLLESCTVLEQLGTNLNAVYSDESKPSIADLKVGSACVVQYEEDKGWYRGKILKFCDPHGATVLFVDYGNTQLAPVEQIKSIDEEFMKLPPLAYHCRLDGVDASCDWTVEEKKKFEGRTMTKLFSATFTLRDSEGKYPVRLVEETKKANIAINEEFGAPNFTNIPPPSSGYTSRSVPDKPISVVVSCCVNPFRFYLSPNDDRYQNQLEELEKFYSSLSPNDLHEYQPSLGLPCVARFTEDGRYYRSQILSIVDDIADILFVDYGNQQKTHLSELKRITPCFMEFPQMTWQCKLKGVKKSSPICPDFQKHIDTCFATNEELSALFHATSSGENDGVFEVDLAVPKIGDASQYLIEKNVVERVSLEADVELGAQDVNFAPQQIISTNAITLCFKSPAEFWVQFDPSSVNDLMARLDKLALDPQFLNKKDFIPSVGKPCLAFYEVDKRWYRAKVEAVKEDCVTICYVDYGNSCDVKSCDLRGLPNEFAQQPALGFKCCQDGFENFSESASKIFEEIVMDLESFSVKFLKLVDGVLCVRLSHGESDVGELCSSVKTQPLQEEEPVKSGAVVSASAVSADEVFVDGHVANPLILESPNVSVDHEVPQELVAVSSVNSVMVDESITNPVEVEVVYAPSPGQFWVQLKKDQEELIKMEADISGDYSKNSDSLKIKTKPTVGQIYGVLHPLYESWFRAQIKEVYDDDTADVFFVDYGDSFKAPFVNICTLGNLFADIPVFAVRCSLNKPLIEWSEAAVNKFVTDCTGKVSRAVFGAKENGLQFVESLHVGDDNKNIFDLLVGL</sequence>
<dbReference type="Proteomes" id="UP000000305">
    <property type="component" value="Unassembled WGS sequence"/>
</dbReference>
<dbReference type="FunFam" id="2.30.30.140:FF:000018">
    <property type="entry name" value="Serine/threonine-protein kinase 31"/>
    <property type="match status" value="2"/>
</dbReference>
<accession>E9FZJ4</accession>
<evidence type="ECO:0000313" key="2">
    <source>
        <dbReference type="EMBL" id="EFX87066.1"/>
    </source>
</evidence>
<proteinExistence type="predicted"/>
<dbReference type="OMA" id="PNDLHEY"/>